<reference evidence="2" key="1">
    <citation type="journal article" name="BMC Genomics">
        <title>Long-read sequencing and de novo genome assembly of marine medaka (Oryzias melastigma).</title>
        <authorList>
            <person name="Liang P."/>
            <person name="Saqib H.S.A."/>
            <person name="Ni X."/>
            <person name="Shen Y."/>
        </authorList>
    </citation>
    <scope>NUCLEOTIDE SEQUENCE</scope>
    <source>
        <strain evidence="2">Bigg-433</strain>
    </source>
</reference>
<evidence type="ECO:0000313" key="3">
    <source>
        <dbReference type="Proteomes" id="UP000646548"/>
    </source>
</evidence>
<protein>
    <submittedName>
        <fullName evidence="2">Uncharacterized protein</fullName>
    </submittedName>
</protein>
<dbReference type="Proteomes" id="UP000646548">
    <property type="component" value="Unassembled WGS sequence"/>
</dbReference>
<dbReference type="EMBL" id="WKFB01000025">
    <property type="protein sequence ID" value="KAF6738533.1"/>
    <property type="molecule type" value="Genomic_DNA"/>
</dbReference>
<dbReference type="AlphaFoldDB" id="A0A834FQH6"/>
<organism evidence="2 3">
    <name type="scientific">Oryzias melastigma</name>
    <name type="common">Marine medaka</name>
    <dbReference type="NCBI Taxonomy" id="30732"/>
    <lineage>
        <taxon>Eukaryota</taxon>
        <taxon>Metazoa</taxon>
        <taxon>Chordata</taxon>
        <taxon>Craniata</taxon>
        <taxon>Vertebrata</taxon>
        <taxon>Euteleostomi</taxon>
        <taxon>Actinopterygii</taxon>
        <taxon>Neopterygii</taxon>
        <taxon>Teleostei</taxon>
        <taxon>Neoteleostei</taxon>
        <taxon>Acanthomorphata</taxon>
        <taxon>Ovalentaria</taxon>
        <taxon>Atherinomorphae</taxon>
        <taxon>Beloniformes</taxon>
        <taxon>Adrianichthyidae</taxon>
        <taxon>Oryziinae</taxon>
        <taxon>Oryzias</taxon>
    </lineage>
</organism>
<feature type="region of interest" description="Disordered" evidence="1">
    <location>
        <begin position="24"/>
        <end position="56"/>
    </location>
</feature>
<accession>A0A834FQH6</accession>
<comment type="caution">
    <text evidence="2">The sequence shown here is derived from an EMBL/GenBank/DDBJ whole genome shotgun (WGS) entry which is preliminary data.</text>
</comment>
<gene>
    <name evidence="2" type="ORF">FQA47_021967</name>
</gene>
<evidence type="ECO:0000313" key="2">
    <source>
        <dbReference type="EMBL" id="KAF6738533.1"/>
    </source>
</evidence>
<evidence type="ECO:0000256" key="1">
    <source>
        <dbReference type="SAM" id="MobiDB-lite"/>
    </source>
</evidence>
<name>A0A834FQH6_ORYME</name>
<feature type="compositionally biased region" description="Basic and acidic residues" evidence="1">
    <location>
        <begin position="30"/>
        <end position="47"/>
    </location>
</feature>
<proteinExistence type="predicted"/>
<sequence>MLLSLPAEPRTLFHRRMPLALPLSSSARRSHPDTDHLRQWDHTRQREPLPPPPPFHRAHLTTLQCLMEERVCL</sequence>